<dbReference type="EMBL" id="HG970333">
    <property type="protein sequence ID" value="CEF78565.1"/>
    <property type="molecule type" value="Genomic_DNA"/>
</dbReference>
<name>I1S6C2_GIBZE</name>
<evidence type="ECO:0000313" key="3">
    <source>
        <dbReference type="Proteomes" id="UP000070720"/>
    </source>
</evidence>
<gene>
    <name evidence="1" type="ORF">FGRAMPH1_01T13523</name>
</gene>
<dbReference type="VEuPathDB" id="FungiDB:FGRAMPH1_01G13523"/>
<dbReference type="RefSeq" id="XP_011321982.1">
    <property type="nucleotide sequence ID" value="XM_011323680.1"/>
</dbReference>
<evidence type="ECO:0000313" key="2">
    <source>
        <dbReference type="EnsemblFungi" id="CEF78565"/>
    </source>
</evidence>
<reference evidence="2 3" key="2">
    <citation type="journal article" date="2010" name="Nature">
        <title>Comparative genomics reveals mobile pathogenicity chromosomes in Fusarium.</title>
        <authorList>
            <person name="Ma L.J."/>
            <person name="van der Does H.C."/>
            <person name="Borkovich K.A."/>
            <person name="Coleman J.J."/>
            <person name="Daboussi M.J."/>
            <person name="Di Pietro A."/>
            <person name="Dufresne M."/>
            <person name="Freitag M."/>
            <person name="Grabherr M."/>
            <person name="Henrissat B."/>
            <person name="Houterman P.M."/>
            <person name="Kang S."/>
            <person name="Shim W.B."/>
            <person name="Woloshuk C."/>
            <person name="Xie X."/>
            <person name="Xu J.R."/>
            <person name="Antoniw J."/>
            <person name="Baker S.E."/>
            <person name="Bluhm B.H."/>
            <person name="Breakspear A."/>
            <person name="Brown D.W."/>
            <person name="Butchko R.A."/>
            <person name="Chapman S."/>
            <person name="Coulson R."/>
            <person name="Coutinho P.M."/>
            <person name="Danchin E.G."/>
            <person name="Diener A."/>
            <person name="Gale L.R."/>
            <person name="Gardiner D.M."/>
            <person name="Goff S."/>
            <person name="Hammond-Kosack K.E."/>
            <person name="Hilburn K."/>
            <person name="Hua-Van A."/>
            <person name="Jonkers W."/>
            <person name="Kazan K."/>
            <person name="Kodira C.D."/>
            <person name="Koehrsen M."/>
            <person name="Kumar L."/>
            <person name="Lee Y.H."/>
            <person name="Li L."/>
            <person name="Manners J.M."/>
            <person name="Miranda-Saavedra D."/>
            <person name="Mukherjee M."/>
            <person name="Park G."/>
            <person name="Park J."/>
            <person name="Park S.Y."/>
            <person name="Proctor R.H."/>
            <person name="Regev A."/>
            <person name="Ruiz-Roldan M.C."/>
            <person name="Sain D."/>
            <person name="Sakthikumar S."/>
            <person name="Sykes S."/>
            <person name="Schwartz D.C."/>
            <person name="Turgeon B.G."/>
            <person name="Wapinski I."/>
            <person name="Yoder O."/>
            <person name="Young S."/>
            <person name="Zeng Q."/>
            <person name="Zhou S."/>
            <person name="Galagan J."/>
            <person name="Cuomo C.A."/>
            <person name="Kistler H.C."/>
            <person name="Rep M."/>
        </authorList>
    </citation>
    <scope>GENOME REANNOTATION</scope>
    <source>
        <strain evidence="3">ATCC MYA-4620 / CBS 123657 / FGSC 9075 / NRRL 31084 / PH-1</strain>
        <strain evidence="2">PH-1 / ATCC MYA-4620 / FGSC 9075 / NRRL 31084</strain>
    </source>
</reference>
<evidence type="ECO:0000313" key="1">
    <source>
        <dbReference type="EMBL" id="CEF78565.1"/>
    </source>
</evidence>
<dbReference type="InParanoid" id="I1S6C2"/>
<reference evidence="1 3" key="3">
    <citation type="journal article" date="2015" name="BMC Genomics">
        <title>The completed genome sequence of the pathogenic ascomycete fungus Fusarium graminearum.</title>
        <authorList>
            <person name="King R."/>
            <person name="Urban M."/>
            <person name="Hammond-Kosack M.C."/>
            <person name="Hassani-Pak K."/>
            <person name="Hammond-Kosack K.E."/>
        </authorList>
    </citation>
    <scope>NUCLEOTIDE SEQUENCE [LARGE SCALE GENOMIC DNA]</scope>
    <source>
        <strain evidence="3">ATCC MYA-4620 / CBS 123657 / FGSC 9075 / NRRL 31084 / PH-1</strain>
        <strain evidence="1">PH-1</strain>
    </source>
</reference>
<accession>A0A098DJB6</accession>
<sequence length="119" mass="13070">MSHKQLPGQGMSQERVAFGCRVIAIRAQTTIPSWQSLDTESVSEVDESFVKPIDLSCGQSWGSVGDSSTKDKVSHWMMVPMHVMQCCSGVTPTFVPHDVLISPDQDSTDHYGVMLELIS</sequence>
<proteinExistence type="predicted"/>
<dbReference type="KEGG" id="fgr:FGSG_12393"/>
<accession>I1S6C2</accession>
<reference evidence="2" key="4">
    <citation type="submission" date="2017-01" db="UniProtKB">
        <authorList>
            <consortium name="EnsemblFungi"/>
        </authorList>
    </citation>
    <scope>IDENTIFICATION</scope>
    <source>
        <strain evidence="2">PH-1 / ATCC MYA-4620 / FGSC 9075 / NRRL 31084</strain>
    </source>
</reference>
<dbReference type="EnsemblFungi" id="CEF78565">
    <property type="protein sequence ID" value="CEF78565"/>
    <property type="gene ID" value="FGRRES_12393"/>
</dbReference>
<protein>
    <submittedName>
        <fullName evidence="1">Chromosome 2, complete genome</fullName>
    </submittedName>
</protein>
<organism evidence="1 3">
    <name type="scientific">Gibberella zeae (strain ATCC MYA-4620 / CBS 123657 / FGSC 9075 / NRRL 31084 / PH-1)</name>
    <name type="common">Wheat head blight fungus</name>
    <name type="synonym">Fusarium graminearum</name>
    <dbReference type="NCBI Taxonomy" id="229533"/>
    <lineage>
        <taxon>Eukaryota</taxon>
        <taxon>Fungi</taxon>
        <taxon>Dikarya</taxon>
        <taxon>Ascomycota</taxon>
        <taxon>Pezizomycotina</taxon>
        <taxon>Sordariomycetes</taxon>
        <taxon>Hypocreomycetidae</taxon>
        <taxon>Hypocreales</taxon>
        <taxon>Nectriaceae</taxon>
        <taxon>Fusarium</taxon>
    </lineage>
</organism>
<dbReference type="HOGENOM" id="CLU_2061699_0_0_1"/>
<keyword evidence="3" id="KW-1185">Reference proteome</keyword>
<reference evidence="2 3" key="1">
    <citation type="journal article" date="2007" name="Science">
        <title>The Fusarium graminearum genome reveals a link between localized polymorphism and pathogen specialization.</title>
        <authorList>
            <person name="Cuomo C.A."/>
            <person name="Gueldener U."/>
            <person name="Xu J.-R."/>
            <person name="Trail F."/>
            <person name="Turgeon B.G."/>
            <person name="Di Pietro A."/>
            <person name="Walton J.D."/>
            <person name="Ma L.-J."/>
            <person name="Baker S.E."/>
            <person name="Rep M."/>
            <person name="Adam G."/>
            <person name="Antoniw J."/>
            <person name="Baldwin T."/>
            <person name="Calvo S.E."/>
            <person name="Chang Y.-L."/>
            <person name="DeCaprio D."/>
            <person name="Gale L.R."/>
            <person name="Gnerre S."/>
            <person name="Goswami R.S."/>
            <person name="Hammond-Kosack K."/>
            <person name="Harris L.J."/>
            <person name="Hilburn K."/>
            <person name="Kennell J.C."/>
            <person name="Kroken S."/>
            <person name="Magnuson J.K."/>
            <person name="Mannhaupt G."/>
            <person name="Mauceli E.W."/>
            <person name="Mewes H.-W."/>
            <person name="Mitterbauer R."/>
            <person name="Muehlbauer G."/>
            <person name="Muensterkoetter M."/>
            <person name="Nelson D."/>
            <person name="O'Donnell K."/>
            <person name="Ouellet T."/>
            <person name="Qi W."/>
            <person name="Quesneville H."/>
            <person name="Roncero M.I.G."/>
            <person name="Seong K.-Y."/>
            <person name="Tetko I.V."/>
            <person name="Urban M."/>
            <person name="Waalwijk C."/>
            <person name="Ward T.J."/>
            <person name="Yao J."/>
            <person name="Birren B.W."/>
            <person name="Kistler H.C."/>
        </authorList>
    </citation>
    <scope>NUCLEOTIDE SEQUENCE [LARGE SCALE GENOMIC DNA]</scope>
    <source>
        <strain evidence="3">ATCC MYA-4620 / CBS 123657 / FGSC 9075 / NRRL 31084 / PH-1</strain>
        <strain evidence="2">PH-1 / ATCC MYA-4620 / FGSC 9075 / NRRL 31084</strain>
    </source>
</reference>
<dbReference type="AlphaFoldDB" id="I1S6C2"/>
<dbReference type="Proteomes" id="UP000070720">
    <property type="component" value="Chromosome 2"/>
</dbReference>